<sequence>MSNRGEHPSVYYEGRDCRRAGGSKLANPFVSHTFHGSWFLAGWNDMDLEIEQKNPKRAAKNKAA</sequence>
<organism evidence="1">
    <name type="scientific">Pseudomonas putida</name>
    <name type="common">Arthrobacter siderocapsulatus</name>
    <dbReference type="NCBI Taxonomy" id="303"/>
    <lineage>
        <taxon>Bacteria</taxon>
        <taxon>Pseudomonadati</taxon>
        <taxon>Pseudomonadota</taxon>
        <taxon>Gammaproteobacteria</taxon>
        <taxon>Pseudomonadales</taxon>
        <taxon>Pseudomonadaceae</taxon>
        <taxon>Pseudomonas</taxon>
    </lineage>
</organism>
<protein>
    <submittedName>
        <fullName evidence="1">Uncharacterized protein</fullName>
    </submittedName>
</protein>
<name>A0A1B2F685_PSEPU</name>
<dbReference type="RefSeq" id="WP_099593541.1">
    <property type="nucleotide sequence ID" value="NZ_CP016634.1"/>
</dbReference>
<accession>A0A1B2F685</accession>
<gene>
    <name evidence="1" type="ORF">IEC33019_2145</name>
</gene>
<reference evidence="1" key="1">
    <citation type="submission" date="2016-07" db="EMBL/GenBank/DDBJ databases">
        <title>New class B carbapenemase carried by novel plasmid in Pseudomonas putida enviromental strain in eastern Amazonia.</title>
        <authorList>
            <person name="Souza C.O."/>
            <person name="Lima K.V."/>
            <person name="Brasiliense D.M."/>
            <person name="Perez-Chaparro P.J."/>
            <person name="Mamizuka E.M."/>
            <person name="Lima M.O."/>
            <person name="Lima L.N."/>
            <person name="McCulloch J.A."/>
        </authorList>
    </citation>
    <scope>NUCLEOTIDE SEQUENCE [LARGE SCALE GENOMIC DNA]</scope>
    <source>
        <strain evidence="1">IEC33019</strain>
    </source>
</reference>
<proteinExistence type="predicted"/>
<evidence type="ECO:0000313" key="1">
    <source>
        <dbReference type="EMBL" id="ANY87701.1"/>
    </source>
</evidence>
<dbReference type="EMBL" id="CP016634">
    <property type="protein sequence ID" value="ANY87701.1"/>
    <property type="molecule type" value="Genomic_DNA"/>
</dbReference>
<dbReference type="AlphaFoldDB" id="A0A1B2F685"/>